<proteinExistence type="predicted"/>
<sequence>MGTPIYSPEAEPRRRVRFRGRYVSSPASLAGSPAGRQLAVLQAVLGQKVVGYELRICIRFGPFMRTMLPYVKQVGKKFSSKI</sequence>
<comment type="caution">
    <text evidence="1">The sequence shown here is derived from an EMBL/GenBank/DDBJ whole genome shotgun (WGS) entry which is preliminary data.</text>
</comment>
<protein>
    <submittedName>
        <fullName evidence="1">Uncharacterized protein</fullName>
    </submittedName>
</protein>
<dbReference type="EMBL" id="SPHZ02000007">
    <property type="protein sequence ID" value="KAF0906832.1"/>
    <property type="molecule type" value="Genomic_DNA"/>
</dbReference>
<keyword evidence="2" id="KW-1185">Reference proteome</keyword>
<accession>A0A6G1D3B2</accession>
<reference evidence="1 2" key="1">
    <citation type="submission" date="2019-11" db="EMBL/GenBank/DDBJ databases">
        <title>Whole genome sequence of Oryza granulata.</title>
        <authorList>
            <person name="Li W."/>
        </authorList>
    </citation>
    <scope>NUCLEOTIDE SEQUENCE [LARGE SCALE GENOMIC DNA]</scope>
    <source>
        <strain evidence="2">cv. Menghai</strain>
        <tissue evidence="1">Leaf</tissue>
    </source>
</reference>
<name>A0A6G1D3B2_9ORYZ</name>
<evidence type="ECO:0000313" key="2">
    <source>
        <dbReference type="Proteomes" id="UP000479710"/>
    </source>
</evidence>
<gene>
    <name evidence="1" type="ORF">E2562_013230</name>
</gene>
<evidence type="ECO:0000313" key="1">
    <source>
        <dbReference type="EMBL" id="KAF0906832.1"/>
    </source>
</evidence>
<dbReference type="Proteomes" id="UP000479710">
    <property type="component" value="Unassembled WGS sequence"/>
</dbReference>
<dbReference type="AlphaFoldDB" id="A0A6G1D3B2"/>
<organism evidence="1 2">
    <name type="scientific">Oryza meyeriana var. granulata</name>
    <dbReference type="NCBI Taxonomy" id="110450"/>
    <lineage>
        <taxon>Eukaryota</taxon>
        <taxon>Viridiplantae</taxon>
        <taxon>Streptophyta</taxon>
        <taxon>Embryophyta</taxon>
        <taxon>Tracheophyta</taxon>
        <taxon>Spermatophyta</taxon>
        <taxon>Magnoliopsida</taxon>
        <taxon>Liliopsida</taxon>
        <taxon>Poales</taxon>
        <taxon>Poaceae</taxon>
        <taxon>BOP clade</taxon>
        <taxon>Oryzoideae</taxon>
        <taxon>Oryzeae</taxon>
        <taxon>Oryzinae</taxon>
        <taxon>Oryza</taxon>
        <taxon>Oryza meyeriana</taxon>
    </lineage>
</organism>